<dbReference type="OrthoDB" id="9791073at2"/>
<dbReference type="PANTHER" id="PTHR19288:SF90">
    <property type="entry name" value="OS08G0542600 PROTEIN"/>
    <property type="match status" value="1"/>
</dbReference>
<dbReference type="AlphaFoldDB" id="A0A1G9S3S2"/>
<dbReference type="STRING" id="144026.SAMN04488568_10895"/>
<gene>
    <name evidence="1" type="ORF">SAMN04488568_10895</name>
</gene>
<dbReference type="GO" id="GO:0005737">
    <property type="term" value="C:cytoplasm"/>
    <property type="evidence" value="ECO:0007669"/>
    <property type="project" value="TreeGrafter"/>
</dbReference>
<dbReference type="NCBIfam" id="TIGR01459">
    <property type="entry name" value="HAD-SF-IIA-hyp4"/>
    <property type="match status" value="1"/>
</dbReference>
<accession>A0A1G9S3S2</accession>
<dbReference type="Pfam" id="PF13242">
    <property type="entry name" value="Hydrolase_like"/>
    <property type="match status" value="1"/>
</dbReference>
<reference evidence="1 2" key="1">
    <citation type="submission" date="2016-10" db="EMBL/GenBank/DDBJ databases">
        <authorList>
            <person name="de Groot N.N."/>
        </authorList>
    </citation>
    <scope>NUCLEOTIDE SEQUENCE [LARGE SCALE GENOMIC DNA]</scope>
    <source>
        <strain evidence="1 2">DSM 16077</strain>
    </source>
</reference>
<dbReference type="Proteomes" id="UP000199759">
    <property type="component" value="Unassembled WGS sequence"/>
</dbReference>
<proteinExistence type="predicted"/>
<organism evidence="1 2">
    <name type="scientific">Maricaulis salignorans</name>
    <dbReference type="NCBI Taxonomy" id="144026"/>
    <lineage>
        <taxon>Bacteria</taxon>
        <taxon>Pseudomonadati</taxon>
        <taxon>Pseudomonadota</taxon>
        <taxon>Alphaproteobacteria</taxon>
        <taxon>Maricaulales</taxon>
        <taxon>Maricaulaceae</taxon>
        <taxon>Maricaulis</taxon>
    </lineage>
</organism>
<dbReference type="Pfam" id="PF13344">
    <property type="entry name" value="Hydrolase_6"/>
    <property type="match status" value="1"/>
</dbReference>
<dbReference type="InterPro" id="IPR036412">
    <property type="entry name" value="HAD-like_sf"/>
</dbReference>
<dbReference type="InterPro" id="IPR006356">
    <property type="entry name" value="HAD-SF_hydro_IIA_hyp3"/>
</dbReference>
<dbReference type="Gene3D" id="3.40.50.1000">
    <property type="entry name" value="HAD superfamily/HAD-like"/>
    <property type="match status" value="2"/>
</dbReference>
<dbReference type="InterPro" id="IPR023214">
    <property type="entry name" value="HAD_sf"/>
</dbReference>
<dbReference type="GO" id="GO:0016791">
    <property type="term" value="F:phosphatase activity"/>
    <property type="evidence" value="ECO:0007669"/>
    <property type="project" value="TreeGrafter"/>
</dbReference>
<dbReference type="SUPFAM" id="SSF56784">
    <property type="entry name" value="HAD-like"/>
    <property type="match status" value="1"/>
</dbReference>
<sequence length="290" mass="31067">MTQAIPLPQPATLSQLRDRYDVLYCDVWGVIRDGRRLLPAAVDALVRFRQSGGYVCLVSNSPQRARGLAAMLGQMGLSGGSVDAIVTSGDAIHAELAARTPGRALRIGPDDDDQLYEGLAIEFTGIAEADFISCTGPDDYWNGKPEDYRAVLETALERDLDLVCANPDIVVQSGDRLIYCAGAIARLYTQMGGRSVVAGKPHRPIYQLACSKAEAAGRMFDPARVLAIGDGPETDIAGAVRVGIDALFVADGIHGADLNSDSLNSETVAGMLDSYGVHTRWWASRLVWSD</sequence>
<protein>
    <submittedName>
        <fullName evidence="1">HAD-superfamily class IIA hydrolase, TIGR01459</fullName>
    </submittedName>
</protein>
<keyword evidence="2" id="KW-1185">Reference proteome</keyword>
<dbReference type="InterPro" id="IPR006357">
    <property type="entry name" value="HAD-SF_hydro_IIA"/>
</dbReference>
<dbReference type="EMBL" id="FNHG01000008">
    <property type="protein sequence ID" value="SDM30072.1"/>
    <property type="molecule type" value="Genomic_DNA"/>
</dbReference>
<dbReference type="PANTHER" id="PTHR19288">
    <property type="entry name" value="4-NITROPHENYLPHOSPHATASE-RELATED"/>
    <property type="match status" value="1"/>
</dbReference>
<dbReference type="RefSeq" id="WP_091769646.1">
    <property type="nucleotide sequence ID" value="NZ_FNHG01000008.1"/>
</dbReference>
<keyword evidence="1" id="KW-0378">Hydrolase</keyword>
<evidence type="ECO:0000313" key="1">
    <source>
        <dbReference type="EMBL" id="SDM30072.1"/>
    </source>
</evidence>
<evidence type="ECO:0000313" key="2">
    <source>
        <dbReference type="Proteomes" id="UP000199759"/>
    </source>
</evidence>
<name>A0A1G9S3S2_9PROT</name>